<dbReference type="GO" id="GO:0043328">
    <property type="term" value="P:protein transport to vacuole involved in ubiquitin-dependent protein catabolic process via the multivesicular body sorting pathway"/>
    <property type="evidence" value="ECO:0007669"/>
    <property type="project" value="UniProtKB-UniRule"/>
</dbReference>
<evidence type="ECO:0000256" key="1">
    <source>
        <dbReference type="ARBA" id="ARBA00022723"/>
    </source>
</evidence>
<dbReference type="GO" id="GO:0008270">
    <property type="term" value="F:zinc ion binding"/>
    <property type="evidence" value="ECO:0007669"/>
    <property type="project" value="UniProtKB-KW"/>
</dbReference>
<dbReference type="InterPro" id="IPR037855">
    <property type="entry name" value="Vps36"/>
</dbReference>
<name>A0A1R1XGF6_9FUNG</name>
<accession>A0A1R1XGF6</accession>
<feature type="domain" description="GLUE N-terminal" evidence="5">
    <location>
        <begin position="4"/>
        <end position="294"/>
    </location>
</feature>
<gene>
    <name evidence="6" type="ORF">AYI70_g8347</name>
</gene>
<dbReference type="InterPro" id="IPR021648">
    <property type="entry name" value="GLUE_dom"/>
</dbReference>
<dbReference type="EMBL" id="LSSN01003393">
    <property type="protein sequence ID" value="OMJ13686.1"/>
    <property type="molecule type" value="Genomic_DNA"/>
</dbReference>
<dbReference type="GO" id="GO:0043130">
    <property type="term" value="F:ubiquitin binding"/>
    <property type="evidence" value="ECO:0007669"/>
    <property type="project" value="UniProtKB-UniRule"/>
</dbReference>
<comment type="similarity">
    <text evidence="4">Belongs to the VPS36 family.</text>
</comment>
<dbReference type="STRING" id="133412.A0A1R1XGF6"/>
<dbReference type="SUPFAM" id="SSF50729">
    <property type="entry name" value="PH domain-like"/>
    <property type="match status" value="1"/>
</dbReference>
<evidence type="ECO:0000256" key="3">
    <source>
        <dbReference type="ARBA" id="ARBA00022833"/>
    </source>
</evidence>
<evidence type="ECO:0000256" key="2">
    <source>
        <dbReference type="ARBA" id="ARBA00022771"/>
    </source>
</evidence>
<organism evidence="6 7">
    <name type="scientific">Smittium culicis</name>
    <dbReference type="NCBI Taxonomy" id="133412"/>
    <lineage>
        <taxon>Eukaryota</taxon>
        <taxon>Fungi</taxon>
        <taxon>Fungi incertae sedis</taxon>
        <taxon>Zoopagomycota</taxon>
        <taxon>Kickxellomycotina</taxon>
        <taxon>Harpellomycetes</taxon>
        <taxon>Harpellales</taxon>
        <taxon>Legeriomycetaceae</taxon>
        <taxon>Smittium</taxon>
    </lineage>
</organism>
<sequence>MQRCELGYTLRPLLNDGETVVLISELVTLSSNKDERREGIVYLTNERVVFVDRADPASFSAYIKLSRIRNANEEANYFWSKTKIVIHVSKDVIQEGGEVESNSSSNHNYKSIMNKSQADNDINSDLTKINSKMLSTITNFEWVCKICEKTNISSSNSLDIIKCSLCGVPSKDASSLIINELIEKNACPACTFLNHIDMINCEICLTPLTIKSSNIKYAAISTNESSSTNKNEPKSIPLSNVNFNPALKCGPETFWLDGTDFVVLRFLKSGISQFSSSLTEQLNKCVSKKINSELVNDTTPSYQQSIQKREIGGIGRTTVTYP</sequence>
<dbReference type="SMART" id="SM00547">
    <property type="entry name" value="ZnF_RBZ"/>
    <property type="match status" value="2"/>
</dbReference>
<evidence type="ECO:0000313" key="7">
    <source>
        <dbReference type="Proteomes" id="UP000187283"/>
    </source>
</evidence>
<dbReference type="InterPro" id="IPR011993">
    <property type="entry name" value="PH-like_dom_sf"/>
</dbReference>
<dbReference type="GO" id="GO:0032266">
    <property type="term" value="F:phosphatidylinositol-3-phosphate binding"/>
    <property type="evidence" value="ECO:0007669"/>
    <property type="project" value="UniProtKB-UniRule"/>
</dbReference>
<keyword evidence="4" id="KW-0813">Transport</keyword>
<evidence type="ECO:0000256" key="4">
    <source>
        <dbReference type="RuleBase" id="RU367095"/>
    </source>
</evidence>
<proteinExistence type="inferred from homology"/>
<keyword evidence="4" id="KW-0963">Cytoplasm</keyword>
<keyword evidence="1" id="KW-0479">Metal-binding</keyword>
<dbReference type="OrthoDB" id="271448at2759"/>
<reference evidence="6 7" key="1">
    <citation type="submission" date="2017-01" db="EMBL/GenBank/DDBJ databases">
        <authorList>
            <person name="Mah S.A."/>
            <person name="Swanson W.J."/>
            <person name="Moy G.W."/>
            <person name="Vacquier V.D."/>
        </authorList>
    </citation>
    <scope>NUCLEOTIDE SEQUENCE [LARGE SCALE GENOMIC DNA]</scope>
    <source>
        <strain evidence="6 7">GSMNP</strain>
    </source>
</reference>
<keyword evidence="4" id="KW-0653">Protein transport</keyword>
<protein>
    <recommendedName>
        <fullName evidence="4">Vacuolar protein-sorting-associated protein 36</fullName>
    </recommendedName>
    <alternativeName>
        <fullName evidence="4">ESCRT-II complex subunit VPS36</fullName>
    </alternativeName>
</protein>
<dbReference type="InterPro" id="IPR001876">
    <property type="entry name" value="Znf_RanBP2"/>
</dbReference>
<dbReference type="Proteomes" id="UP000187283">
    <property type="component" value="Unassembled WGS sequence"/>
</dbReference>
<comment type="caution">
    <text evidence="6">The sequence shown here is derived from an EMBL/GenBank/DDBJ whole genome shotgun (WGS) entry which is preliminary data.</text>
</comment>
<dbReference type="Gene3D" id="2.30.29.30">
    <property type="entry name" value="Pleckstrin-homology domain (PH domain)/Phosphotyrosine-binding domain (PTB)"/>
    <property type="match status" value="1"/>
</dbReference>
<keyword evidence="3" id="KW-0862">Zinc</keyword>
<evidence type="ECO:0000259" key="5">
    <source>
        <dbReference type="PROSITE" id="PS51495"/>
    </source>
</evidence>
<keyword evidence="2" id="KW-0863">Zinc-finger</keyword>
<dbReference type="PROSITE" id="PS51495">
    <property type="entry name" value="GLUE"/>
    <property type="match status" value="1"/>
</dbReference>
<keyword evidence="4" id="KW-0967">Endosome</keyword>
<dbReference type="PANTHER" id="PTHR13128:SF12">
    <property type="entry name" value="VACUOLAR PROTEIN-SORTING-ASSOCIATED PROTEIN 36"/>
    <property type="match status" value="1"/>
</dbReference>
<comment type="subcellular location">
    <subcellularLocation>
        <location evidence="4">Cytoplasm</location>
    </subcellularLocation>
    <subcellularLocation>
        <location evidence="4">Endosome</location>
    </subcellularLocation>
</comment>
<dbReference type="Gene3D" id="2.30.30.380">
    <property type="entry name" value="Zn-finger domain of Sec23/24"/>
    <property type="match status" value="1"/>
</dbReference>
<dbReference type="GO" id="GO:0031902">
    <property type="term" value="C:late endosome membrane"/>
    <property type="evidence" value="ECO:0007669"/>
    <property type="project" value="UniProtKB-UniRule"/>
</dbReference>
<dbReference type="GO" id="GO:0000814">
    <property type="term" value="C:ESCRT II complex"/>
    <property type="evidence" value="ECO:0007669"/>
    <property type="project" value="UniProtKB-UniRule"/>
</dbReference>
<comment type="subunit">
    <text evidence="4">Component of the endosomal sorting complex required for transport II (ESCRT-II).</text>
</comment>
<dbReference type="Pfam" id="PF11605">
    <property type="entry name" value="Vps36_ESCRT-II"/>
    <property type="match status" value="1"/>
</dbReference>
<evidence type="ECO:0000313" key="6">
    <source>
        <dbReference type="EMBL" id="OMJ13686.1"/>
    </source>
</evidence>
<dbReference type="PANTHER" id="PTHR13128">
    <property type="entry name" value="VACUOLAR PROTEIN-SORTING-ASSOCIATED PROTEIN 36"/>
    <property type="match status" value="1"/>
</dbReference>
<keyword evidence="7" id="KW-1185">Reference proteome</keyword>
<dbReference type="AlphaFoldDB" id="A0A1R1XGF6"/>
<comment type="function">
    <text evidence="4">Component of the ESCRT-II complex (endosomal sorting complex required for transport II), which is required for multivesicular body (MVB) formation and sorting of endosomal cargo proteins into MVBs.</text>
</comment>